<reference evidence="4" key="1">
    <citation type="submission" date="2012-04" db="EMBL/GenBank/DDBJ databases">
        <title>The Genome Sequence of Fusarium oxysporum melonis.</title>
        <authorList>
            <consortium name="The Broad Institute Genome Sequencing Platform"/>
            <person name="Ma L.-J."/>
            <person name="Gale L.R."/>
            <person name="Schwartz D.C."/>
            <person name="Zhou S."/>
            <person name="Corby-Kistler H."/>
            <person name="Young S.K."/>
            <person name="Zeng Q."/>
            <person name="Gargeya S."/>
            <person name="Fitzgerald M."/>
            <person name="Haas B."/>
            <person name="Abouelleil A."/>
            <person name="Alvarado L."/>
            <person name="Arachchi H.M."/>
            <person name="Berlin A."/>
            <person name="Brown A."/>
            <person name="Chapman S.B."/>
            <person name="Chen Z."/>
            <person name="Dunbar C."/>
            <person name="Freedman E."/>
            <person name="Gearin G."/>
            <person name="Goldberg J."/>
            <person name="Griggs A."/>
            <person name="Gujja S."/>
            <person name="Heiman D."/>
            <person name="Howarth C."/>
            <person name="Larson L."/>
            <person name="Lui A."/>
            <person name="MacDonald P.J.P."/>
            <person name="Montmayeur A."/>
            <person name="Murphy C."/>
            <person name="Neiman D."/>
            <person name="Pearson M."/>
            <person name="Priest M."/>
            <person name="Roberts A."/>
            <person name="Saif S."/>
            <person name="Shea T."/>
            <person name="Shenoy N."/>
            <person name="Sisk P."/>
            <person name="Stolte C."/>
            <person name="Sykes S."/>
            <person name="Wortman J."/>
            <person name="Nusbaum C."/>
            <person name="Birren B."/>
        </authorList>
    </citation>
    <scope>NUCLEOTIDE SEQUENCE</scope>
    <source>
        <strain evidence="4">26406</strain>
    </source>
</reference>
<dbReference type="AlphaFoldDB" id="W9ZC90"/>
<evidence type="ECO:0000256" key="1">
    <source>
        <dbReference type="SAM" id="MobiDB-lite"/>
    </source>
</evidence>
<accession>W9ZC90</accession>
<evidence type="ECO:0000256" key="2">
    <source>
        <dbReference type="SAM" id="SignalP"/>
    </source>
</evidence>
<protein>
    <submittedName>
        <fullName evidence="4">Oxidoreductase</fullName>
    </submittedName>
</protein>
<dbReference type="Proteomes" id="UP000030703">
    <property type="component" value="Unassembled WGS sequence"/>
</dbReference>
<name>W9ZC90_FUSOX</name>
<proteinExistence type="predicted"/>
<keyword evidence="2" id="KW-0732">Signal</keyword>
<sequence>MKLVALFLAGAGVTSAYTIAVAEPFMEKNIDPIVIPGKYVSHLHTFFGSDAVTANTTTSKELQAGCSSADNPNDYSSYWVPTLVWKNDDGRQSPVPISRFSAYYVDIEHAEVAIPQDYRGVVGNASGNTQADVPALAGHSWFCEDCPEDPGKQPAEFPRKTCSTHLQTILLFHDCVNPETLESDYSGTHHWTDDFKPANRCPQGMKRMPRLRFSIRYDLREVLPGGWEGTPPLELACGNSFCFHGDFINGWLPEAAENMLLANDKREFAPVDGPAGPANAGSVCGAENAEDADPENGTNDYLDSQRILKEAVSVNQGTVMNASNGGSGRKRRARRANVQY</sequence>
<dbReference type="HOGENOM" id="CLU_044729_0_0_1"/>
<dbReference type="Pfam" id="PF09362">
    <property type="entry name" value="DUF1996"/>
    <property type="match status" value="1"/>
</dbReference>
<reference evidence="4" key="2">
    <citation type="submission" date="2012-05" db="EMBL/GenBank/DDBJ databases">
        <title>Annotation of the Genome Sequence of Fusarium oxysporum f. sp. melonis 26406.</title>
        <authorList>
            <consortium name="The Broad Institute Genomics Platform"/>
            <person name="Ma L.-J."/>
            <person name="Corby-Kistler H."/>
            <person name="Broz K."/>
            <person name="Gale L.R."/>
            <person name="Jonkers W."/>
            <person name="O'Donnell K."/>
            <person name="Ploetz R."/>
            <person name="Steinberg C."/>
            <person name="Schwartz D.C."/>
            <person name="VanEtten H."/>
            <person name="Zhou S."/>
            <person name="Young S.K."/>
            <person name="Zeng Q."/>
            <person name="Gargeya S."/>
            <person name="Fitzgerald M."/>
            <person name="Abouelleil A."/>
            <person name="Alvarado L."/>
            <person name="Chapman S.B."/>
            <person name="Gainer-Dewar J."/>
            <person name="Goldberg J."/>
            <person name="Griggs A."/>
            <person name="Gujja S."/>
            <person name="Hansen M."/>
            <person name="Howarth C."/>
            <person name="Imamovic A."/>
            <person name="Ireland A."/>
            <person name="Larimer J."/>
            <person name="McCowan C."/>
            <person name="Murphy C."/>
            <person name="Pearson M."/>
            <person name="Poon T.W."/>
            <person name="Priest M."/>
            <person name="Roberts A."/>
            <person name="Saif S."/>
            <person name="Shea T."/>
            <person name="Sykes S."/>
            <person name="Wortman J."/>
            <person name="Nusbaum C."/>
            <person name="Birren B."/>
        </authorList>
    </citation>
    <scope>NUCLEOTIDE SEQUENCE</scope>
    <source>
        <strain evidence="4">26406</strain>
    </source>
</reference>
<dbReference type="OrthoDB" id="74764at2759"/>
<feature type="signal peptide" evidence="2">
    <location>
        <begin position="1"/>
        <end position="16"/>
    </location>
</feature>
<organism evidence="4">
    <name type="scientific">Fusarium oxysporum f. sp. melonis 26406</name>
    <dbReference type="NCBI Taxonomy" id="1089452"/>
    <lineage>
        <taxon>Eukaryota</taxon>
        <taxon>Fungi</taxon>
        <taxon>Dikarya</taxon>
        <taxon>Ascomycota</taxon>
        <taxon>Pezizomycotina</taxon>
        <taxon>Sordariomycetes</taxon>
        <taxon>Hypocreomycetidae</taxon>
        <taxon>Hypocreales</taxon>
        <taxon>Nectriaceae</taxon>
        <taxon>Fusarium</taxon>
        <taxon>Fusarium oxysporum species complex</taxon>
    </lineage>
</organism>
<dbReference type="VEuPathDB" id="FungiDB:FOMG_17172"/>
<feature type="compositionally biased region" description="Basic residues" evidence="1">
    <location>
        <begin position="328"/>
        <end position="340"/>
    </location>
</feature>
<feature type="domain" description="DUF1996" evidence="3">
    <location>
        <begin position="31"/>
        <end position="251"/>
    </location>
</feature>
<dbReference type="InterPro" id="IPR018535">
    <property type="entry name" value="DUF1996"/>
</dbReference>
<evidence type="ECO:0000313" key="4">
    <source>
        <dbReference type="EMBL" id="EXK26202.1"/>
    </source>
</evidence>
<feature type="region of interest" description="Disordered" evidence="1">
    <location>
        <begin position="318"/>
        <end position="340"/>
    </location>
</feature>
<evidence type="ECO:0000259" key="3">
    <source>
        <dbReference type="Pfam" id="PF09362"/>
    </source>
</evidence>
<gene>
    <name evidence="4" type="ORF">FOMG_17172</name>
</gene>
<feature type="chain" id="PRO_5004933474" evidence="2">
    <location>
        <begin position="17"/>
        <end position="340"/>
    </location>
</feature>
<dbReference type="PANTHER" id="PTHR43662">
    <property type="match status" value="1"/>
</dbReference>
<dbReference type="PANTHER" id="PTHR43662:SF12">
    <property type="entry name" value="DUF1996 DOMAIN-CONTAINING PROTEIN-RELATED"/>
    <property type="match status" value="1"/>
</dbReference>
<dbReference type="EMBL" id="JH659367">
    <property type="protein sequence ID" value="EXK26202.1"/>
    <property type="molecule type" value="Genomic_DNA"/>
</dbReference>